<dbReference type="EnsemblBacteria" id="CAD71428">
    <property type="protein sequence ID" value="CAD71428"/>
    <property type="gene ID" value="RB174"/>
</dbReference>
<dbReference type="EMBL" id="BX294133">
    <property type="protein sequence ID" value="CAD71428.1"/>
    <property type="molecule type" value="Genomic_DNA"/>
</dbReference>
<evidence type="ECO:0000313" key="2">
    <source>
        <dbReference type="Proteomes" id="UP000001025"/>
    </source>
</evidence>
<sequence length="45" mass="5274">MDLQFLDALQFENDGALHQQIDPIATIQRHVFVANRLRLLELKQN</sequence>
<protein>
    <submittedName>
        <fullName evidence="1">Uncharacterized protein</fullName>
    </submittedName>
</protein>
<gene>
    <name evidence="1" type="ordered locus">RB174</name>
</gene>
<keyword evidence="2" id="KW-1185">Reference proteome</keyword>
<dbReference type="InParanoid" id="Q7UZ57"/>
<organism evidence="1 2">
    <name type="scientific">Rhodopirellula baltica (strain DSM 10527 / NCIMB 13988 / SH1)</name>
    <dbReference type="NCBI Taxonomy" id="243090"/>
    <lineage>
        <taxon>Bacteria</taxon>
        <taxon>Pseudomonadati</taxon>
        <taxon>Planctomycetota</taxon>
        <taxon>Planctomycetia</taxon>
        <taxon>Pirellulales</taxon>
        <taxon>Pirellulaceae</taxon>
        <taxon>Rhodopirellula</taxon>
    </lineage>
</organism>
<dbReference type="Proteomes" id="UP000001025">
    <property type="component" value="Chromosome"/>
</dbReference>
<name>Q7UZ57_RHOBA</name>
<evidence type="ECO:0000313" key="1">
    <source>
        <dbReference type="EMBL" id="CAD71428.1"/>
    </source>
</evidence>
<dbReference type="AlphaFoldDB" id="Q7UZ57"/>
<proteinExistence type="predicted"/>
<accession>Q7UZ57</accession>
<dbReference type="HOGENOM" id="CLU_3204485_0_0_0"/>
<reference evidence="1 2" key="1">
    <citation type="journal article" date="2003" name="Proc. Natl. Acad. Sci. U.S.A.">
        <title>Complete genome sequence of the marine planctomycete Pirellula sp. strain 1.</title>
        <authorList>
            <person name="Gloeckner F.O."/>
            <person name="Kube M."/>
            <person name="Bauer M."/>
            <person name="Teeling H."/>
            <person name="Lombardot T."/>
            <person name="Ludwig W."/>
            <person name="Gade D."/>
            <person name="Beck A."/>
            <person name="Borzym K."/>
            <person name="Heitmann K."/>
            <person name="Rabus R."/>
            <person name="Schlesner H."/>
            <person name="Amann R."/>
            <person name="Reinhardt R."/>
        </authorList>
    </citation>
    <scope>NUCLEOTIDE SEQUENCE [LARGE SCALE GENOMIC DNA]</scope>
    <source>
        <strain evidence="2">DSM 10527 / NCIMB 13988 / SH1</strain>
    </source>
</reference>
<dbReference type="KEGG" id="rba:RB174"/>